<feature type="compositionally biased region" description="Basic and acidic residues" evidence="1">
    <location>
        <begin position="1"/>
        <end position="31"/>
    </location>
</feature>
<sequence>MERISKKRTKNEAKNDKTGHGMEKRGKDTVKSKPKCRKVNPSQPRSQKSRKTSLGTKLVKPLILFKEEKEEKKEKGPFCQFGKVKPQGAKLPKDKSYNTQGLVIELSIAHLPLFRAKGLVYGWWSWGYEGGGGSEVVVTVGWWWWRVAESEYGDRVDPVVRTTFGVRRKIPPEKFSGGGVVMAGGGWWLPDIMGEKGKGLGQNACFQSRKTKKLSELSLYNTIAFRDGVVNTDLMIVLIKSRQTLKVQRLEIANQNSKTFSDVEASGSKPRNNTKKNRILPAKTENKKKVENHPRTNKSVWTKVNRVDSSISYKRVVINSNSKSVCKTCNKCLNSANHEMCVVNILISVNATPTVKIVLNKGSRSGNQKANCLITI</sequence>
<accession>A0ABQ5GDW6</accession>
<name>A0ABQ5GDW6_9ASTR</name>
<organism evidence="2 3">
    <name type="scientific">Tanacetum coccineum</name>
    <dbReference type="NCBI Taxonomy" id="301880"/>
    <lineage>
        <taxon>Eukaryota</taxon>
        <taxon>Viridiplantae</taxon>
        <taxon>Streptophyta</taxon>
        <taxon>Embryophyta</taxon>
        <taxon>Tracheophyta</taxon>
        <taxon>Spermatophyta</taxon>
        <taxon>Magnoliopsida</taxon>
        <taxon>eudicotyledons</taxon>
        <taxon>Gunneridae</taxon>
        <taxon>Pentapetalae</taxon>
        <taxon>asterids</taxon>
        <taxon>campanulids</taxon>
        <taxon>Asterales</taxon>
        <taxon>Asteraceae</taxon>
        <taxon>Asteroideae</taxon>
        <taxon>Anthemideae</taxon>
        <taxon>Anthemidinae</taxon>
        <taxon>Tanacetum</taxon>
    </lineage>
</organism>
<proteinExistence type="predicted"/>
<feature type="compositionally biased region" description="Basic and acidic residues" evidence="1">
    <location>
        <begin position="284"/>
        <end position="294"/>
    </location>
</feature>
<keyword evidence="3" id="KW-1185">Reference proteome</keyword>
<evidence type="ECO:0000313" key="3">
    <source>
        <dbReference type="Proteomes" id="UP001151760"/>
    </source>
</evidence>
<feature type="region of interest" description="Disordered" evidence="1">
    <location>
        <begin position="261"/>
        <end position="297"/>
    </location>
</feature>
<comment type="caution">
    <text evidence="2">The sequence shown here is derived from an EMBL/GenBank/DDBJ whole genome shotgun (WGS) entry which is preliminary data.</text>
</comment>
<dbReference type="Proteomes" id="UP001151760">
    <property type="component" value="Unassembled WGS sequence"/>
</dbReference>
<protein>
    <submittedName>
        <fullName evidence="2">Uncharacterized protein</fullName>
    </submittedName>
</protein>
<feature type="region of interest" description="Disordered" evidence="1">
    <location>
        <begin position="1"/>
        <end position="55"/>
    </location>
</feature>
<reference evidence="2" key="1">
    <citation type="journal article" date="2022" name="Int. J. Mol. Sci.">
        <title>Draft Genome of Tanacetum Coccineum: Genomic Comparison of Closely Related Tanacetum-Family Plants.</title>
        <authorList>
            <person name="Yamashiro T."/>
            <person name="Shiraishi A."/>
            <person name="Nakayama K."/>
            <person name="Satake H."/>
        </authorList>
    </citation>
    <scope>NUCLEOTIDE SEQUENCE</scope>
</reference>
<reference evidence="2" key="2">
    <citation type="submission" date="2022-01" db="EMBL/GenBank/DDBJ databases">
        <authorList>
            <person name="Yamashiro T."/>
            <person name="Shiraishi A."/>
            <person name="Satake H."/>
            <person name="Nakayama K."/>
        </authorList>
    </citation>
    <scope>NUCLEOTIDE SEQUENCE</scope>
</reference>
<dbReference type="EMBL" id="BQNB010018346">
    <property type="protein sequence ID" value="GJT73376.1"/>
    <property type="molecule type" value="Genomic_DNA"/>
</dbReference>
<evidence type="ECO:0000313" key="2">
    <source>
        <dbReference type="EMBL" id="GJT73376.1"/>
    </source>
</evidence>
<evidence type="ECO:0000256" key="1">
    <source>
        <dbReference type="SAM" id="MobiDB-lite"/>
    </source>
</evidence>
<gene>
    <name evidence="2" type="ORF">Tco_1032662</name>
</gene>